<sequence length="191" mass="20121">MSSACRLLVLLLALYCKEVVSELTAEKEGEIGSKAAMRIYRSPSSGAWAGQNSDPTDKLEHSLGQQILVEDDVADLVTSGSFSASLGFWEHSAKRAGARKLQCHSGGTDYDNCLNCAGSFYSSSCNSCYDCTICNFCRGDPDSDTDSDTDSDSDDAGSGSDYDDTGSSRSPTAATDSPTISPMTIFPTAAP</sequence>
<protein>
    <submittedName>
        <fullName evidence="3">Uncharacterized protein</fullName>
    </submittedName>
</protein>
<feature type="compositionally biased region" description="Acidic residues" evidence="1">
    <location>
        <begin position="143"/>
        <end position="155"/>
    </location>
</feature>
<name>A0AAE0G5W5_9CHLO</name>
<feature type="region of interest" description="Disordered" evidence="1">
    <location>
        <begin position="143"/>
        <end position="191"/>
    </location>
</feature>
<evidence type="ECO:0000256" key="2">
    <source>
        <dbReference type="SAM" id="SignalP"/>
    </source>
</evidence>
<feature type="compositionally biased region" description="Polar residues" evidence="1">
    <location>
        <begin position="171"/>
        <end position="182"/>
    </location>
</feature>
<proteinExistence type="predicted"/>
<feature type="signal peptide" evidence="2">
    <location>
        <begin position="1"/>
        <end position="21"/>
    </location>
</feature>
<dbReference type="AlphaFoldDB" id="A0AAE0G5W5"/>
<evidence type="ECO:0000313" key="3">
    <source>
        <dbReference type="EMBL" id="KAK3272156.1"/>
    </source>
</evidence>
<reference evidence="3 4" key="1">
    <citation type="journal article" date="2015" name="Genome Biol. Evol.">
        <title>Comparative Genomics of a Bacterivorous Green Alga Reveals Evolutionary Causalities and Consequences of Phago-Mixotrophic Mode of Nutrition.</title>
        <authorList>
            <person name="Burns J.A."/>
            <person name="Paasch A."/>
            <person name="Narechania A."/>
            <person name="Kim E."/>
        </authorList>
    </citation>
    <scope>NUCLEOTIDE SEQUENCE [LARGE SCALE GENOMIC DNA]</scope>
    <source>
        <strain evidence="3 4">PLY_AMNH</strain>
    </source>
</reference>
<dbReference type="Proteomes" id="UP001190700">
    <property type="component" value="Unassembled WGS sequence"/>
</dbReference>
<keyword evidence="4" id="KW-1185">Reference proteome</keyword>
<organism evidence="3 4">
    <name type="scientific">Cymbomonas tetramitiformis</name>
    <dbReference type="NCBI Taxonomy" id="36881"/>
    <lineage>
        <taxon>Eukaryota</taxon>
        <taxon>Viridiplantae</taxon>
        <taxon>Chlorophyta</taxon>
        <taxon>Pyramimonadophyceae</taxon>
        <taxon>Pyramimonadales</taxon>
        <taxon>Pyramimonadaceae</taxon>
        <taxon>Cymbomonas</taxon>
    </lineage>
</organism>
<evidence type="ECO:0000313" key="4">
    <source>
        <dbReference type="Proteomes" id="UP001190700"/>
    </source>
</evidence>
<evidence type="ECO:0000256" key="1">
    <source>
        <dbReference type="SAM" id="MobiDB-lite"/>
    </source>
</evidence>
<keyword evidence="2" id="KW-0732">Signal</keyword>
<feature type="chain" id="PRO_5042253122" evidence="2">
    <location>
        <begin position="22"/>
        <end position="191"/>
    </location>
</feature>
<comment type="caution">
    <text evidence="3">The sequence shown here is derived from an EMBL/GenBank/DDBJ whole genome shotgun (WGS) entry which is preliminary data.</text>
</comment>
<feature type="non-terminal residue" evidence="3">
    <location>
        <position position="191"/>
    </location>
</feature>
<accession>A0AAE0G5W5</accession>
<dbReference type="EMBL" id="LGRX02009124">
    <property type="protein sequence ID" value="KAK3272156.1"/>
    <property type="molecule type" value="Genomic_DNA"/>
</dbReference>
<gene>
    <name evidence="3" type="ORF">CYMTET_19532</name>
</gene>
<feature type="compositionally biased region" description="Low complexity" evidence="1">
    <location>
        <begin position="156"/>
        <end position="170"/>
    </location>
</feature>